<name>A0ABV1P397_9ACTN</name>
<evidence type="ECO:0000256" key="1">
    <source>
        <dbReference type="ARBA" id="ARBA00001947"/>
    </source>
</evidence>
<organism evidence="6 7">
    <name type="scientific">Nocardioides kribbensis</name>
    <dbReference type="NCBI Taxonomy" id="305517"/>
    <lineage>
        <taxon>Bacteria</taxon>
        <taxon>Bacillati</taxon>
        <taxon>Actinomycetota</taxon>
        <taxon>Actinomycetes</taxon>
        <taxon>Propionibacteriales</taxon>
        <taxon>Nocardioidaceae</taxon>
        <taxon>Nocardioides</taxon>
    </lineage>
</organism>
<dbReference type="Gene3D" id="3.40.50.10310">
    <property type="entry name" value="Creatininase"/>
    <property type="match status" value="1"/>
</dbReference>
<dbReference type="Proteomes" id="UP001482520">
    <property type="component" value="Unassembled WGS sequence"/>
</dbReference>
<evidence type="ECO:0000256" key="2">
    <source>
        <dbReference type="ARBA" id="ARBA00022723"/>
    </source>
</evidence>
<evidence type="ECO:0000256" key="4">
    <source>
        <dbReference type="ARBA" id="ARBA00022833"/>
    </source>
</evidence>
<dbReference type="InterPro" id="IPR003785">
    <property type="entry name" value="Creatininase/forma_Hydrolase"/>
</dbReference>
<accession>A0ABV1P397</accession>
<dbReference type="Pfam" id="PF02633">
    <property type="entry name" value="Creatininase"/>
    <property type="match status" value="1"/>
</dbReference>
<dbReference type="SUPFAM" id="SSF102215">
    <property type="entry name" value="Creatininase"/>
    <property type="match status" value="1"/>
</dbReference>
<dbReference type="RefSeq" id="WP_349805522.1">
    <property type="nucleotide sequence ID" value="NZ_JBEGDP010000031.1"/>
</dbReference>
<reference evidence="6 7" key="1">
    <citation type="submission" date="2024-02" db="EMBL/GenBank/DDBJ databases">
        <title>Full genome sequence of Nocardioides kribbensis.</title>
        <authorList>
            <person name="Poletto B.L."/>
            <person name="Silva G."/>
            <person name="Galante D."/>
            <person name="Campos K.R."/>
            <person name="Santos M.B.N."/>
            <person name="Sacchi C.T."/>
        </authorList>
    </citation>
    <scope>NUCLEOTIDE SEQUENCE [LARGE SCALE GENOMIC DNA]</scope>
    <source>
        <strain evidence="6 7">O4R</strain>
    </source>
</reference>
<dbReference type="EMBL" id="JBEGDP010000031">
    <property type="protein sequence ID" value="MEQ7849224.1"/>
    <property type="molecule type" value="Genomic_DNA"/>
</dbReference>
<gene>
    <name evidence="6" type="primary">mftE</name>
    <name evidence="6" type="ORF">V6R90_18260</name>
</gene>
<keyword evidence="7" id="KW-1185">Reference proteome</keyword>
<evidence type="ECO:0000256" key="5">
    <source>
        <dbReference type="ARBA" id="ARBA00024029"/>
    </source>
</evidence>
<keyword evidence="2" id="KW-0479">Metal-binding</keyword>
<comment type="similarity">
    <text evidence="5">Belongs to the creatininase superfamily.</text>
</comment>
<dbReference type="InterPro" id="IPR023871">
    <property type="entry name" value="MftE"/>
</dbReference>
<dbReference type="NCBIfam" id="TIGR03964">
    <property type="entry name" value="mycofact_creat"/>
    <property type="match status" value="1"/>
</dbReference>
<comment type="caution">
    <text evidence="6">The sequence shown here is derived from an EMBL/GenBank/DDBJ whole genome shotgun (WGS) entry which is preliminary data.</text>
</comment>
<protein>
    <submittedName>
        <fullName evidence="6">Mycofactocin biosynthesis peptidyl-dipeptidase MftE</fullName>
    </submittedName>
</protein>
<evidence type="ECO:0000313" key="7">
    <source>
        <dbReference type="Proteomes" id="UP001482520"/>
    </source>
</evidence>
<sequence length="253" mass="25965">MDPHPAPAGVATPVDRRDLADATWPDLPATPTVLVPLGSLEQHGPHLPLDTDAAIADAVARRVAELLDPDGSGDLWVAPPVVYAASGEHQMFAGTASIGTDALHALLVELTRSLRTWAGRVVFVNAHGGNLQALGAALRQLRAEGHDVTWAPCATEEVDAHAGFTETSLMLHLRPAAVRLDRAVAGNTTPVHELLPALRSGGVGAVSANGVLGDPAGASAAEGERVLEAMARDVVQRLAREGTAAAQPAGAPA</sequence>
<dbReference type="PANTHER" id="PTHR35005:SF1">
    <property type="entry name" value="2-AMINO-5-FORMYLAMINO-6-RIBOSYLAMINOPYRIMIDIN-4(3H)-ONE 5'-MONOPHOSPHATE DEFORMYLASE"/>
    <property type="match status" value="1"/>
</dbReference>
<keyword evidence="3" id="KW-0378">Hydrolase</keyword>
<proteinExistence type="inferred from homology"/>
<comment type="cofactor">
    <cofactor evidence="1">
        <name>Zn(2+)</name>
        <dbReference type="ChEBI" id="CHEBI:29105"/>
    </cofactor>
</comment>
<dbReference type="PANTHER" id="PTHR35005">
    <property type="entry name" value="3-DEHYDRO-SCYLLO-INOSOSE HYDROLASE"/>
    <property type="match status" value="1"/>
</dbReference>
<dbReference type="InterPro" id="IPR024087">
    <property type="entry name" value="Creatininase-like_sf"/>
</dbReference>
<evidence type="ECO:0000256" key="3">
    <source>
        <dbReference type="ARBA" id="ARBA00022801"/>
    </source>
</evidence>
<evidence type="ECO:0000313" key="6">
    <source>
        <dbReference type="EMBL" id="MEQ7849224.1"/>
    </source>
</evidence>
<keyword evidence="4" id="KW-0862">Zinc</keyword>